<dbReference type="Proteomes" id="UP001589854">
    <property type="component" value="Unassembled WGS sequence"/>
</dbReference>
<evidence type="ECO:0000256" key="1">
    <source>
        <dbReference type="SAM" id="Phobius"/>
    </source>
</evidence>
<organism evidence="3 4">
    <name type="scientific">Metabacillus herbersteinensis</name>
    <dbReference type="NCBI Taxonomy" id="283816"/>
    <lineage>
        <taxon>Bacteria</taxon>
        <taxon>Bacillati</taxon>
        <taxon>Bacillota</taxon>
        <taxon>Bacilli</taxon>
        <taxon>Bacillales</taxon>
        <taxon>Bacillaceae</taxon>
        <taxon>Metabacillus</taxon>
    </lineage>
</organism>
<keyword evidence="1" id="KW-1133">Transmembrane helix</keyword>
<evidence type="ECO:0000313" key="4">
    <source>
        <dbReference type="Proteomes" id="UP001589854"/>
    </source>
</evidence>
<dbReference type="EMBL" id="JBHLVO010000021">
    <property type="protein sequence ID" value="MFC0273511.1"/>
    <property type="molecule type" value="Genomic_DNA"/>
</dbReference>
<accession>A0ABV6GIJ7</accession>
<keyword evidence="4" id="KW-1185">Reference proteome</keyword>
<feature type="transmembrane region" description="Helical" evidence="1">
    <location>
        <begin position="76"/>
        <end position="96"/>
    </location>
</feature>
<evidence type="ECO:0000313" key="3">
    <source>
        <dbReference type="EMBL" id="MFC0273511.1"/>
    </source>
</evidence>
<sequence>MKCSLVRDLLPLYIEQDCSQVTKKLVDHHLESCETCKKDYELMEKPLELRIEIEDITLVDGKENANAMWKKYYGKLILQGVLLFLFVYSIIVFLIIG</sequence>
<keyword evidence="1" id="KW-0472">Membrane</keyword>
<evidence type="ECO:0000259" key="2">
    <source>
        <dbReference type="Pfam" id="PF13490"/>
    </source>
</evidence>
<gene>
    <name evidence="3" type="ORF">ACFFIX_19140</name>
</gene>
<dbReference type="Pfam" id="PF13490">
    <property type="entry name" value="zf-HC2"/>
    <property type="match status" value="1"/>
</dbReference>
<reference evidence="3 4" key="1">
    <citation type="submission" date="2024-09" db="EMBL/GenBank/DDBJ databases">
        <authorList>
            <person name="Sun Q."/>
            <person name="Mori K."/>
        </authorList>
    </citation>
    <scope>NUCLEOTIDE SEQUENCE [LARGE SCALE GENOMIC DNA]</scope>
    <source>
        <strain evidence="3 4">CCM 7228</strain>
    </source>
</reference>
<keyword evidence="1" id="KW-0812">Transmembrane</keyword>
<dbReference type="RefSeq" id="WP_378936875.1">
    <property type="nucleotide sequence ID" value="NZ_JBHLVO010000021.1"/>
</dbReference>
<feature type="domain" description="Putative zinc-finger" evidence="2">
    <location>
        <begin position="3"/>
        <end position="36"/>
    </location>
</feature>
<dbReference type="InterPro" id="IPR027383">
    <property type="entry name" value="Znf_put"/>
</dbReference>
<name>A0ABV6GIJ7_9BACI</name>
<protein>
    <submittedName>
        <fullName evidence="3">Zf-HC2 domain-containing protein</fullName>
    </submittedName>
</protein>
<comment type="caution">
    <text evidence="3">The sequence shown here is derived from an EMBL/GenBank/DDBJ whole genome shotgun (WGS) entry which is preliminary data.</text>
</comment>
<proteinExistence type="predicted"/>